<reference evidence="1 2" key="1">
    <citation type="journal article" date="2019" name="Nat. Ecol. Evol.">
        <title>Megaphylogeny resolves global patterns of mushroom evolution.</title>
        <authorList>
            <person name="Varga T."/>
            <person name="Krizsan K."/>
            <person name="Foldi C."/>
            <person name="Dima B."/>
            <person name="Sanchez-Garcia M."/>
            <person name="Sanchez-Ramirez S."/>
            <person name="Szollosi G.J."/>
            <person name="Szarkandi J.G."/>
            <person name="Papp V."/>
            <person name="Albert L."/>
            <person name="Andreopoulos W."/>
            <person name="Angelini C."/>
            <person name="Antonin V."/>
            <person name="Barry K.W."/>
            <person name="Bougher N.L."/>
            <person name="Buchanan P."/>
            <person name="Buyck B."/>
            <person name="Bense V."/>
            <person name="Catcheside P."/>
            <person name="Chovatia M."/>
            <person name="Cooper J."/>
            <person name="Damon W."/>
            <person name="Desjardin D."/>
            <person name="Finy P."/>
            <person name="Geml J."/>
            <person name="Haridas S."/>
            <person name="Hughes K."/>
            <person name="Justo A."/>
            <person name="Karasinski D."/>
            <person name="Kautmanova I."/>
            <person name="Kiss B."/>
            <person name="Kocsube S."/>
            <person name="Kotiranta H."/>
            <person name="LaButti K.M."/>
            <person name="Lechner B.E."/>
            <person name="Liimatainen K."/>
            <person name="Lipzen A."/>
            <person name="Lukacs Z."/>
            <person name="Mihaltcheva S."/>
            <person name="Morgado L.N."/>
            <person name="Niskanen T."/>
            <person name="Noordeloos M.E."/>
            <person name="Ohm R.A."/>
            <person name="Ortiz-Santana B."/>
            <person name="Ovrebo C."/>
            <person name="Racz N."/>
            <person name="Riley R."/>
            <person name="Savchenko A."/>
            <person name="Shiryaev A."/>
            <person name="Soop K."/>
            <person name="Spirin V."/>
            <person name="Szebenyi C."/>
            <person name="Tomsovsky M."/>
            <person name="Tulloss R.E."/>
            <person name="Uehling J."/>
            <person name="Grigoriev I.V."/>
            <person name="Vagvolgyi C."/>
            <person name="Papp T."/>
            <person name="Martin F.M."/>
            <person name="Miettinen O."/>
            <person name="Hibbett D.S."/>
            <person name="Nagy L.G."/>
        </authorList>
    </citation>
    <scope>NUCLEOTIDE SEQUENCE [LARGE SCALE GENOMIC DNA]</scope>
    <source>
        <strain evidence="1 2">OMC1185</strain>
    </source>
</reference>
<dbReference type="AlphaFoldDB" id="A0A5C3NE28"/>
<organism evidence="1 2">
    <name type="scientific">Heliocybe sulcata</name>
    <dbReference type="NCBI Taxonomy" id="5364"/>
    <lineage>
        <taxon>Eukaryota</taxon>
        <taxon>Fungi</taxon>
        <taxon>Dikarya</taxon>
        <taxon>Basidiomycota</taxon>
        <taxon>Agaricomycotina</taxon>
        <taxon>Agaricomycetes</taxon>
        <taxon>Gloeophyllales</taxon>
        <taxon>Gloeophyllaceae</taxon>
        <taxon>Heliocybe</taxon>
    </lineage>
</organism>
<keyword evidence="2" id="KW-1185">Reference proteome</keyword>
<proteinExistence type="predicted"/>
<dbReference type="EMBL" id="ML213506">
    <property type="protein sequence ID" value="TFK54288.1"/>
    <property type="molecule type" value="Genomic_DNA"/>
</dbReference>
<name>A0A5C3NE28_9AGAM</name>
<accession>A0A5C3NE28</accession>
<gene>
    <name evidence="1" type="ORF">OE88DRAFT_1184029</name>
</gene>
<protein>
    <submittedName>
        <fullName evidence="1">Uncharacterized protein</fullName>
    </submittedName>
</protein>
<evidence type="ECO:0000313" key="1">
    <source>
        <dbReference type="EMBL" id="TFK54288.1"/>
    </source>
</evidence>
<evidence type="ECO:0000313" key="2">
    <source>
        <dbReference type="Proteomes" id="UP000305948"/>
    </source>
</evidence>
<dbReference type="Proteomes" id="UP000305948">
    <property type="component" value="Unassembled WGS sequence"/>
</dbReference>
<sequence length="100" mass="10926">MACLVSSSLGAVYTTRMIAAAASSVLAEVARRWQYCRRRSSRTYCCILVGSGTHKSAMLWNAVVLTPLLGIPVTIDLCVYQVISHNSGQVVLCCRALYRL</sequence>